<gene>
    <name evidence="3" type="ORF">GNY06_12445</name>
</gene>
<dbReference type="PROSITE" id="PS52035">
    <property type="entry name" value="PEPTIDASE_M14"/>
    <property type="match status" value="1"/>
</dbReference>
<dbReference type="RefSeq" id="WP_166520397.1">
    <property type="nucleotide sequence ID" value="NZ_JAAABJ010000642.1"/>
</dbReference>
<organism evidence="3 4">
    <name type="scientific">Elizabethkingia argenteiflava</name>
    <dbReference type="NCBI Taxonomy" id="2681556"/>
    <lineage>
        <taxon>Bacteria</taxon>
        <taxon>Pseudomonadati</taxon>
        <taxon>Bacteroidota</taxon>
        <taxon>Flavobacteriia</taxon>
        <taxon>Flavobacteriales</taxon>
        <taxon>Weeksellaceae</taxon>
        <taxon>Elizabethkingia</taxon>
    </lineage>
</organism>
<dbReference type="AlphaFoldDB" id="A0A845Q0D4"/>
<protein>
    <submittedName>
        <fullName evidence="3">Peptidase M14</fullName>
    </submittedName>
</protein>
<dbReference type="GO" id="GO:0008270">
    <property type="term" value="F:zinc ion binding"/>
    <property type="evidence" value="ECO:0007669"/>
    <property type="project" value="InterPro"/>
</dbReference>
<dbReference type="Proteomes" id="UP000553459">
    <property type="component" value="Unassembled WGS sequence"/>
</dbReference>
<dbReference type="GO" id="GO:0004181">
    <property type="term" value="F:metallocarboxypeptidase activity"/>
    <property type="evidence" value="ECO:0007669"/>
    <property type="project" value="InterPro"/>
</dbReference>
<evidence type="ECO:0000259" key="2">
    <source>
        <dbReference type="PROSITE" id="PS52035"/>
    </source>
</evidence>
<proteinExistence type="inferred from homology"/>
<dbReference type="EMBL" id="JAAABJ010000642">
    <property type="protein sequence ID" value="NAW52147.1"/>
    <property type="molecule type" value="Genomic_DNA"/>
</dbReference>
<comment type="similarity">
    <text evidence="1">Belongs to the peptidase M14 family.</text>
</comment>
<sequence length="368" mass="42795">MASVFKYFTNVNFPNRYVAPQKLFSYLESYYQHYITQIGKSVLGQPIYKFSMGKGKVHVLAWSQMHGNESTATLAMLDLMYSLERDESLRDRLFSKITLDFIFMLNPDGAERWTRRNALDIDVNRDFLKESSPEIKILKKIVKEKKYNYALNLHDQRTIFTTDGIHPATLSFLAPSYDQNRSLNTNRKISMSVIAHIYSDLKNKIPHRIGRYSDEFYPSSTGDNFMLAGIPTLLFEGGHSENDYLRKETRKYYTLALYDALAIMSIIQGQSLVYNTYFDIPENQQTHYDLIYRNVKLNTDFHCVLDIAVQYREVIQPGEEEITFIPMVVEVGDLANKKAWKEVDATGKKFISEYKFPKLDQVVNFSIE</sequence>
<keyword evidence="4" id="KW-1185">Reference proteome</keyword>
<feature type="domain" description="Peptidase M14" evidence="2">
    <location>
        <begin position="13"/>
        <end position="343"/>
    </location>
</feature>
<reference evidence="3 4" key="1">
    <citation type="submission" date="2019-11" db="EMBL/GenBank/DDBJ databases">
        <title>Characterization of Elizabethkingia argenteiflava sp. nov., isolated from inner surface of Soybean Pods.</title>
        <authorList>
            <person name="Mo S."/>
        </authorList>
    </citation>
    <scope>NUCLEOTIDE SEQUENCE [LARGE SCALE GENOMIC DNA]</scope>
    <source>
        <strain evidence="3 4">YB22</strain>
    </source>
</reference>
<dbReference type="Gene3D" id="3.40.630.10">
    <property type="entry name" value="Zn peptidases"/>
    <property type="match status" value="1"/>
</dbReference>
<dbReference type="Pfam" id="PF00246">
    <property type="entry name" value="Peptidase_M14"/>
    <property type="match status" value="1"/>
</dbReference>
<evidence type="ECO:0000256" key="1">
    <source>
        <dbReference type="PROSITE-ProRule" id="PRU01379"/>
    </source>
</evidence>
<evidence type="ECO:0000313" key="4">
    <source>
        <dbReference type="Proteomes" id="UP000553459"/>
    </source>
</evidence>
<comment type="caution">
    <text evidence="3">The sequence shown here is derived from an EMBL/GenBank/DDBJ whole genome shotgun (WGS) entry which is preliminary data.</text>
</comment>
<dbReference type="InterPro" id="IPR000834">
    <property type="entry name" value="Peptidase_M14"/>
</dbReference>
<name>A0A845Q0D4_9FLAO</name>
<dbReference type="SUPFAM" id="SSF53187">
    <property type="entry name" value="Zn-dependent exopeptidases"/>
    <property type="match status" value="1"/>
</dbReference>
<accession>A0A845Q0D4</accession>
<dbReference type="GO" id="GO:0006508">
    <property type="term" value="P:proteolysis"/>
    <property type="evidence" value="ECO:0007669"/>
    <property type="project" value="InterPro"/>
</dbReference>
<evidence type="ECO:0000313" key="3">
    <source>
        <dbReference type="EMBL" id="NAW52147.1"/>
    </source>
</evidence>
<feature type="active site" description="Proton donor/acceptor" evidence="1">
    <location>
        <position position="321"/>
    </location>
</feature>